<dbReference type="EMBL" id="RYFI01000010">
    <property type="protein sequence ID" value="RXF73140.1"/>
    <property type="molecule type" value="Genomic_DNA"/>
</dbReference>
<evidence type="ECO:0000313" key="2">
    <source>
        <dbReference type="EMBL" id="RXF73140.1"/>
    </source>
</evidence>
<protein>
    <submittedName>
        <fullName evidence="2">Uncharacterized protein</fullName>
    </submittedName>
</protein>
<accession>A0A4Q0MHX9</accession>
<evidence type="ECO:0000256" key="1">
    <source>
        <dbReference type="SAM" id="SignalP"/>
    </source>
</evidence>
<proteinExistence type="predicted"/>
<dbReference type="Proteomes" id="UP000289708">
    <property type="component" value="Unassembled WGS sequence"/>
</dbReference>
<comment type="caution">
    <text evidence="2">The sequence shown here is derived from an EMBL/GenBank/DDBJ whole genome shotgun (WGS) entry which is preliminary data.</text>
</comment>
<feature type="chain" id="PRO_5020387140" evidence="1">
    <location>
        <begin position="21"/>
        <end position="152"/>
    </location>
</feature>
<feature type="signal peptide" evidence="1">
    <location>
        <begin position="1"/>
        <end position="20"/>
    </location>
</feature>
<dbReference type="AlphaFoldDB" id="A0A4Q0MHX9"/>
<gene>
    <name evidence="2" type="ORF">EK403_11675</name>
</gene>
<sequence length="152" mass="16019">MRIVFAAAIVPVLTVAQTQAAEFRFQGTFFITGAAGSCGDSEPVATEGDNYVFAYRLSDEGEAFALFDTRKAYQFEPARAGRFGASGTYTGAKIKSGADTGELAGKYSAFKVSPGTPRADSEQVLVTGKITNFDRNGCTVTFSASGAHRPGF</sequence>
<reference evidence="2 3" key="1">
    <citation type="submission" date="2018-12" db="EMBL/GenBank/DDBJ databases">
        <title>bacterium Hansschlegelia zhihuaiae S113.</title>
        <authorList>
            <person name="He J."/>
        </authorList>
    </citation>
    <scope>NUCLEOTIDE SEQUENCE [LARGE SCALE GENOMIC DNA]</scope>
    <source>
        <strain evidence="2 3">S 113</strain>
    </source>
</reference>
<keyword evidence="1" id="KW-0732">Signal</keyword>
<name>A0A4Q0MHX9_9HYPH</name>
<evidence type="ECO:0000313" key="3">
    <source>
        <dbReference type="Proteomes" id="UP000289708"/>
    </source>
</evidence>
<dbReference type="RefSeq" id="WP_128777671.1">
    <property type="nucleotide sequence ID" value="NZ_RYFI01000010.1"/>
</dbReference>
<organism evidence="2 3">
    <name type="scientific">Hansschlegelia zhihuaiae</name>
    <dbReference type="NCBI Taxonomy" id="405005"/>
    <lineage>
        <taxon>Bacteria</taxon>
        <taxon>Pseudomonadati</taxon>
        <taxon>Pseudomonadota</taxon>
        <taxon>Alphaproteobacteria</taxon>
        <taxon>Hyphomicrobiales</taxon>
        <taxon>Methylopilaceae</taxon>
        <taxon>Hansschlegelia</taxon>
    </lineage>
</organism>
<dbReference type="OrthoDB" id="9923723at2"/>
<keyword evidence="3" id="KW-1185">Reference proteome</keyword>